<dbReference type="SMART" id="SM00450">
    <property type="entry name" value="RHOD"/>
    <property type="match status" value="2"/>
</dbReference>
<protein>
    <submittedName>
        <fullName evidence="4">Sulfurtransferase</fullName>
    </submittedName>
</protein>
<dbReference type="KEGG" id="pez:HWQ56_18185"/>
<dbReference type="InterPro" id="IPR045078">
    <property type="entry name" value="TST/MPST-like"/>
</dbReference>
<dbReference type="Pfam" id="PF00581">
    <property type="entry name" value="Rhodanese"/>
    <property type="match status" value="2"/>
</dbReference>
<keyword evidence="2" id="KW-0677">Repeat</keyword>
<dbReference type="PANTHER" id="PTHR11364:SF27">
    <property type="entry name" value="SULFURTRANSFERASE"/>
    <property type="match status" value="1"/>
</dbReference>
<gene>
    <name evidence="4" type="ORF">HWQ56_18185</name>
</gene>
<dbReference type="GO" id="GO:0004792">
    <property type="term" value="F:thiosulfate-cyanide sulfurtransferase activity"/>
    <property type="evidence" value="ECO:0007669"/>
    <property type="project" value="TreeGrafter"/>
</dbReference>
<name>A0A7D5D7X8_9PSED</name>
<keyword evidence="5" id="KW-1185">Reference proteome</keyword>
<dbReference type="Gene3D" id="3.40.250.10">
    <property type="entry name" value="Rhodanese-like domain"/>
    <property type="match status" value="2"/>
</dbReference>
<dbReference type="CDD" id="cd01448">
    <property type="entry name" value="TST_Repeat_1"/>
    <property type="match status" value="1"/>
</dbReference>
<dbReference type="CDD" id="cd01449">
    <property type="entry name" value="TST_Repeat_2"/>
    <property type="match status" value="1"/>
</dbReference>
<dbReference type="Proteomes" id="UP000509568">
    <property type="component" value="Chromosome"/>
</dbReference>
<dbReference type="PROSITE" id="PS50206">
    <property type="entry name" value="RHODANESE_3"/>
    <property type="match status" value="2"/>
</dbReference>
<dbReference type="SUPFAM" id="SSF52821">
    <property type="entry name" value="Rhodanese/Cell cycle control phosphatase"/>
    <property type="match status" value="2"/>
</dbReference>
<evidence type="ECO:0000256" key="2">
    <source>
        <dbReference type="ARBA" id="ARBA00022737"/>
    </source>
</evidence>
<feature type="domain" description="Rhodanese" evidence="3">
    <location>
        <begin position="170"/>
        <end position="282"/>
    </location>
</feature>
<accession>A0A7D5D7X8</accession>
<evidence type="ECO:0000313" key="5">
    <source>
        <dbReference type="Proteomes" id="UP000509568"/>
    </source>
</evidence>
<dbReference type="AlphaFoldDB" id="A0A7D5D7X8"/>
<evidence type="ECO:0000259" key="3">
    <source>
        <dbReference type="PROSITE" id="PS50206"/>
    </source>
</evidence>
<dbReference type="InterPro" id="IPR036873">
    <property type="entry name" value="Rhodanese-like_dom_sf"/>
</dbReference>
<evidence type="ECO:0000313" key="4">
    <source>
        <dbReference type="EMBL" id="QKZ05619.1"/>
    </source>
</evidence>
<organism evidence="4 5">
    <name type="scientific">Pseudomonas eucalypticola</name>
    <dbReference type="NCBI Taxonomy" id="2599595"/>
    <lineage>
        <taxon>Bacteria</taxon>
        <taxon>Pseudomonadati</taxon>
        <taxon>Pseudomonadota</taxon>
        <taxon>Gammaproteobacteria</taxon>
        <taxon>Pseudomonadales</taxon>
        <taxon>Pseudomonadaceae</taxon>
        <taxon>Pseudomonas</taxon>
    </lineage>
</organism>
<dbReference type="PANTHER" id="PTHR11364">
    <property type="entry name" value="THIOSULFATE SULFERTANSFERASE"/>
    <property type="match status" value="1"/>
</dbReference>
<feature type="domain" description="Rhodanese" evidence="3">
    <location>
        <begin position="49"/>
        <end position="141"/>
    </location>
</feature>
<sequence length="288" mass="29914">MTTTALSRHHVLISAAQLAAELASVQPPIVLAVHSADTDSVVPRAERQRIPTAQDSDLAKDFAAPGGGRLGSRPLPTLVELEQKARAWGIGHSSTVVVYDHDGGLQAARAWWTLRWAGLTRVRLLDGGFDAWQAAGLSTENLAGPAPARGDVTLSAGHLAQLTAAQSRLLARDGVLLDTRIAPNYQGGPSVDGQPPRGHIPGALNLPAAELLQADRTFLDNDALRARFLALGVDGTRPAGVYCGAGVSAAHAILALACIGVQAPLYVGSWSAWSADPELPVAQGSQPG</sequence>
<dbReference type="RefSeq" id="WP_176571380.1">
    <property type="nucleotide sequence ID" value="NZ_CP056030.1"/>
</dbReference>
<dbReference type="InterPro" id="IPR001763">
    <property type="entry name" value="Rhodanese-like_dom"/>
</dbReference>
<keyword evidence="1 4" id="KW-0808">Transferase</keyword>
<proteinExistence type="predicted"/>
<reference evidence="4 5" key="1">
    <citation type="submission" date="2020-06" db="EMBL/GenBank/DDBJ databases">
        <title>Pseudomonas eucalypticola sp. nov., an endophyte of Eucalyptus dunnii leaves with biocontrol ability of eucalyptus leaf blight.</title>
        <authorList>
            <person name="Liu Y."/>
            <person name="Song Z."/>
            <person name="Zeng H."/>
            <person name="Lu M."/>
            <person name="Wang X."/>
            <person name="Lian X."/>
            <person name="Zhang Q."/>
        </authorList>
    </citation>
    <scope>NUCLEOTIDE SEQUENCE [LARGE SCALE GENOMIC DNA]</scope>
    <source>
        <strain evidence="4 5">NP-1</strain>
    </source>
</reference>
<dbReference type="EMBL" id="CP056030">
    <property type="protein sequence ID" value="QKZ05619.1"/>
    <property type="molecule type" value="Genomic_DNA"/>
</dbReference>
<evidence type="ECO:0000256" key="1">
    <source>
        <dbReference type="ARBA" id="ARBA00022679"/>
    </source>
</evidence>